<keyword evidence="4" id="KW-1185">Reference proteome</keyword>
<feature type="chain" id="PRO_5047422692" evidence="1">
    <location>
        <begin position="28"/>
        <end position="158"/>
    </location>
</feature>
<comment type="caution">
    <text evidence="3">The sequence shown here is derived from an EMBL/GenBank/DDBJ whole genome shotgun (WGS) entry which is preliminary data.</text>
</comment>
<accession>A0ABW3IEP9</accession>
<reference evidence="4" key="1">
    <citation type="journal article" date="2019" name="Int. J. Syst. Evol. Microbiol.">
        <title>The Global Catalogue of Microorganisms (GCM) 10K type strain sequencing project: providing services to taxonomists for standard genome sequencing and annotation.</title>
        <authorList>
            <consortium name="The Broad Institute Genomics Platform"/>
            <consortium name="The Broad Institute Genome Sequencing Center for Infectious Disease"/>
            <person name="Wu L."/>
            <person name="Ma J."/>
        </authorList>
    </citation>
    <scope>NUCLEOTIDE SEQUENCE [LARGE SCALE GENOMIC DNA]</scope>
    <source>
        <strain evidence="4">CCUG 60898</strain>
    </source>
</reference>
<evidence type="ECO:0000259" key="2">
    <source>
        <dbReference type="Pfam" id="PF07883"/>
    </source>
</evidence>
<evidence type="ECO:0000313" key="3">
    <source>
        <dbReference type="EMBL" id="MFD0976038.1"/>
    </source>
</evidence>
<evidence type="ECO:0000313" key="4">
    <source>
        <dbReference type="Proteomes" id="UP001597100"/>
    </source>
</evidence>
<dbReference type="Gene3D" id="2.60.120.10">
    <property type="entry name" value="Jelly Rolls"/>
    <property type="match status" value="1"/>
</dbReference>
<protein>
    <submittedName>
        <fullName evidence="3">Cupin domain-containing protein</fullName>
    </submittedName>
</protein>
<evidence type="ECO:0000256" key="1">
    <source>
        <dbReference type="SAM" id="SignalP"/>
    </source>
</evidence>
<organism evidence="3 4">
    <name type="scientific">Salinimicrobium gaetbulicola</name>
    <dbReference type="NCBI Taxonomy" id="999702"/>
    <lineage>
        <taxon>Bacteria</taxon>
        <taxon>Pseudomonadati</taxon>
        <taxon>Bacteroidota</taxon>
        <taxon>Flavobacteriia</taxon>
        <taxon>Flavobacteriales</taxon>
        <taxon>Flavobacteriaceae</taxon>
        <taxon>Salinimicrobium</taxon>
    </lineage>
</organism>
<dbReference type="InterPro" id="IPR011051">
    <property type="entry name" value="RmlC_Cupin_sf"/>
</dbReference>
<keyword evidence="1" id="KW-0732">Signal</keyword>
<dbReference type="Pfam" id="PF07883">
    <property type="entry name" value="Cupin_2"/>
    <property type="match status" value="1"/>
</dbReference>
<gene>
    <name evidence="3" type="ORF">ACFQ1G_04460</name>
</gene>
<dbReference type="EMBL" id="JBHTJP010000032">
    <property type="protein sequence ID" value="MFD0976038.1"/>
    <property type="molecule type" value="Genomic_DNA"/>
</dbReference>
<name>A0ABW3IEP9_9FLAO</name>
<dbReference type="RefSeq" id="WP_380737071.1">
    <property type="nucleotide sequence ID" value="NZ_JBHTJP010000032.1"/>
</dbReference>
<dbReference type="Proteomes" id="UP001597100">
    <property type="component" value="Unassembled WGS sequence"/>
</dbReference>
<feature type="signal peptide" evidence="1">
    <location>
        <begin position="1"/>
        <end position="27"/>
    </location>
</feature>
<sequence>MKTQGILSLKAILIGLLVLTSGTVAMAQTDEMGNSKVVSHDEMASLNWMACPAPLDVAGCHITVLHGDPTKPNSDILFKLEPGASVPRHWHTSAERMVMISGEMEVTYDGEETQSFKPGTYAFGPSNKPHVAKCKEGGDPCVLFIGFEEPVDSYVKSE</sequence>
<feature type="domain" description="Cupin type-2" evidence="2">
    <location>
        <begin position="77"/>
        <end position="143"/>
    </location>
</feature>
<proteinExistence type="predicted"/>
<dbReference type="InterPro" id="IPR013096">
    <property type="entry name" value="Cupin_2"/>
</dbReference>
<dbReference type="InterPro" id="IPR014710">
    <property type="entry name" value="RmlC-like_jellyroll"/>
</dbReference>
<dbReference type="SUPFAM" id="SSF51182">
    <property type="entry name" value="RmlC-like cupins"/>
    <property type="match status" value="1"/>
</dbReference>